<comment type="caution">
    <text evidence="1">The sequence shown here is derived from an EMBL/GenBank/DDBJ whole genome shotgun (WGS) entry which is preliminary data.</text>
</comment>
<evidence type="ECO:0000313" key="2">
    <source>
        <dbReference type="Proteomes" id="UP000827976"/>
    </source>
</evidence>
<name>A0ACB7VHQ1_DIOAL</name>
<dbReference type="EMBL" id="CM037018">
    <property type="protein sequence ID" value="KAH7673701.1"/>
    <property type="molecule type" value="Genomic_DNA"/>
</dbReference>
<dbReference type="Proteomes" id="UP000827976">
    <property type="component" value="Chromosome 8"/>
</dbReference>
<reference evidence="2" key="1">
    <citation type="journal article" date="2022" name="Nat. Commun.">
        <title>Chromosome evolution and the genetic basis of agronomically important traits in greater yam.</title>
        <authorList>
            <person name="Bredeson J.V."/>
            <person name="Lyons J.B."/>
            <person name="Oniyinde I.O."/>
            <person name="Okereke N.R."/>
            <person name="Kolade O."/>
            <person name="Nnabue I."/>
            <person name="Nwadili C.O."/>
            <person name="Hribova E."/>
            <person name="Parker M."/>
            <person name="Nwogha J."/>
            <person name="Shu S."/>
            <person name="Carlson J."/>
            <person name="Kariba R."/>
            <person name="Muthemba S."/>
            <person name="Knop K."/>
            <person name="Barton G.J."/>
            <person name="Sherwood A.V."/>
            <person name="Lopez-Montes A."/>
            <person name="Asiedu R."/>
            <person name="Jamnadass R."/>
            <person name="Muchugi A."/>
            <person name="Goodstein D."/>
            <person name="Egesi C.N."/>
            <person name="Featherston J."/>
            <person name="Asfaw A."/>
            <person name="Simpson G.G."/>
            <person name="Dolezel J."/>
            <person name="Hendre P.S."/>
            <person name="Van Deynze A."/>
            <person name="Kumar P.L."/>
            <person name="Obidiegwu J.E."/>
            <person name="Bhattacharjee R."/>
            <person name="Rokhsar D.S."/>
        </authorList>
    </citation>
    <scope>NUCLEOTIDE SEQUENCE [LARGE SCALE GENOMIC DNA]</scope>
    <source>
        <strain evidence="2">cv. TDa95/00328</strain>
    </source>
</reference>
<organism evidence="1 2">
    <name type="scientific">Dioscorea alata</name>
    <name type="common">Purple yam</name>
    <dbReference type="NCBI Taxonomy" id="55571"/>
    <lineage>
        <taxon>Eukaryota</taxon>
        <taxon>Viridiplantae</taxon>
        <taxon>Streptophyta</taxon>
        <taxon>Embryophyta</taxon>
        <taxon>Tracheophyta</taxon>
        <taxon>Spermatophyta</taxon>
        <taxon>Magnoliopsida</taxon>
        <taxon>Liliopsida</taxon>
        <taxon>Dioscoreales</taxon>
        <taxon>Dioscoreaceae</taxon>
        <taxon>Dioscorea</taxon>
    </lineage>
</organism>
<protein>
    <submittedName>
        <fullName evidence="1">Uncharacterized protein</fullName>
    </submittedName>
</protein>
<keyword evidence="2" id="KW-1185">Reference proteome</keyword>
<evidence type="ECO:0000313" key="1">
    <source>
        <dbReference type="EMBL" id="KAH7673701.1"/>
    </source>
</evidence>
<gene>
    <name evidence="1" type="ORF">IHE45_08G024500</name>
</gene>
<proteinExistence type="predicted"/>
<sequence length="163" mass="18729">MAARCLHLQTSSLFLKAFHDPKSRRMVKREHRRKGKHHRRLSLAMDEILFACSQSPIFILQIDRCNGSEVVMEAAATGSGGRRQQQRHQAPVMMTSDERQHGCFFLARLLCDIFCREKDEESSHPLFAPPCRAPPSVFTGSDQERHLSAGRDDRTKTLFFLYL</sequence>
<accession>A0ACB7VHQ1</accession>